<gene>
    <name evidence="1" type="ORF">NZ47_09975</name>
</gene>
<dbReference type="Proteomes" id="UP000030993">
    <property type="component" value="Unassembled WGS sequence"/>
</dbReference>
<organism evidence="1 2">
    <name type="scientific">Anaerovibrio lipolyticus</name>
    <dbReference type="NCBI Taxonomy" id="82374"/>
    <lineage>
        <taxon>Bacteria</taxon>
        <taxon>Bacillati</taxon>
        <taxon>Bacillota</taxon>
        <taxon>Negativicutes</taxon>
        <taxon>Selenomonadales</taxon>
        <taxon>Selenomonadaceae</taxon>
        <taxon>Anaerovibrio</taxon>
    </lineage>
</organism>
<keyword evidence="2" id="KW-1185">Reference proteome</keyword>
<protein>
    <recommendedName>
        <fullName evidence="3">DUF2268 domain-containing protein</fullName>
    </recommendedName>
</protein>
<comment type="caution">
    <text evidence="1">The sequence shown here is derived from an EMBL/GenBank/DDBJ whole genome shotgun (WGS) entry which is preliminary data.</text>
</comment>
<evidence type="ECO:0000313" key="1">
    <source>
        <dbReference type="EMBL" id="KHM51541.1"/>
    </source>
</evidence>
<dbReference type="RefSeq" id="WP_039210033.1">
    <property type="nucleotide sequence ID" value="NZ_JSCE01000187.1"/>
</dbReference>
<evidence type="ECO:0008006" key="3">
    <source>
        <dbReference type="Google" id="ProtNLM"/>
    </source>
</evidence>
<dbReference type="AlphaFoldDB" id="A0A0B2JY07"/>
<accession>A0A0B2JY07</accession>
<name>A0A0B2JY07_9FIRM</name>
<dbReference type="EMBL" id="JSCE01000187">
    <property type="protein sequence ID" value="KHM51541.1"/>
    <property type="molecule type" value="Genomic_DNA"/>
</dbReference>
<evidence type="ECO:0000313" key="2">
    <source>
        <dbReference type="Proteomes" id="UP000030993"/>
    </source>
</evidence>
<proteinExistence type="predicted"/>
<dbReference type="STRING" id="82374.NZ47_09975"/>
<reference evidence="1 2" key="1">
    <citation type="journal article" date="2013" name="PLoS ONE">
        <title>Identification and characterization of three novel lipases belonging to families II and V from Anaerovibrio lipolyticus 5ST.</title>
        <authorList>
            <person name="Prive F."/>
            <person name="Kaderbhai N.N."/>
            <person name="Girdwood S."/>
            <person name="Worgan H.J."/>
            <person name="Pinloche E."/>
            <person name="Scollan N.D."/>
            <person name="Huws S.A."/>
            <person name="Newbold C.J."/>
        </authorList>
    </citation>
    <scope>NUCLEOTIDE SEQUENCE [LARGE SCALE GENOMIC DNA]</scope>
    <source>
        <strain evidence="1 2">5S</strain>
    </source>
</reference>
<sequence length="216" mass="25349">MMFTCNIDSFLENELVKIRGYFYKLMANFPNDSFEKMLGERKEWLPLIYMSDEVIVIPKGNGPFDKQLGKSIKKGYSVFIYHEAVKEYCCKFHLENEYESALSMVLAHEYFHSIHRIWDEKAYLQDASPRKGISMERKHQLTESLADYFAFSWLSSHEGSDYMAVAKHRKGLWKEYAPANWPYSSALVFVNSPEIFFEILRLLKSNPAMAYRKLSS</sequence>